<keyword evidence="3" id="KW-0411">Iron-sulfur</keyword>
<dbReference type="RefSeq" id="WP_210534628.1">
    <property type="nucleotide sequence ID" value="NZ_CP042909.1"/>
</dbReference>
<dbReference type="EC" id="4.2.1.3" evidence="6"/>
<dbReference type="InterPro" id="IPR015928">
    <property type="entry name" value="Aconitase/3IPM_dehydase_swvl"/>
</dbReference>
<dbReference type="Pfam" id="PF00330">
    <property type="entry name" value="Aconitase"/>
    <property type="match status" value="1"/>
</dbReference>
<dbReference type="Gene3D" id="3.30.499.10">
    <property type="entry name" value="Aconitase, domain 3"/>
    <property type="match status" value="2"/>
</dbReference>
<dbReference type="AlphaFoldDB" id="A0A6H1WQY4"/>
<dbReference type="GO" id="GO:0046872">
    <property type="term" value="F:metal ion binding"/>
    <property type="evidence" value="ECO:0007669"/>
    <property type="project" value="UniProtKB-KW"/>
</dbReference>
<gene>
    <name evidence="6" type="ORF">FVE67_01775</name>
</gene>
<sequence length="645" mass="70066">MGLTVAEKILERHLVKGSLRRGEPIAIRIDQTLTQDATGTMAYLEFEAIGLDRVRTELSVSYVDHNLLQTDFRNADDHRFLQTVAARYGIWFSRPGNGICHQVHLERFARPGKTLLGSDSHTPTAGGCGMIAIGAGGLDVAMAMAGEPFHLIMPRIVGVYLTGKLPPWVSARDVALWLLRRLTVKGGLGKILEYCGPGVKELSVPDRATIANLGTEMGATTSVFPSDEVTRAWLYAQGREGDFEEILPDEGAHYDEVIELDLSTLEPLAACPSSPDNVKPVAEIAGRPVAQVIIGSCANSSLRDLLVVAEVLSRHPVHRDTCLEINPGSLQVVENLEALSAFRKLVHGGARIHQCGCLGCIGMGQAPPTEAISLRTFTRNFPGRSGTRPDYVYLVSPETAVASAVRGVITDPRELGEYPEIRLPERFILNDTLLVPPLPEEEARKVEIIRGPNIVPLPKFDPLPEDLEGEILLKVGDNITTDHIMPAGAKILPLRSNLPAISEYVFSAVDPEFSQKALALKERGRAVVILGGENYGQGSSREHAALAPRYLGVRLKIAKSFARIHKANLINFGILPAVLANPADYERLSAGDRVRLKGIREALSQGATEVPLEVEGKGEIPLRLDLTERDREIILAGGLLNVVKK</sequence>
<evidence type="ECO:0000259" key="5">
    <source>
        <dbReference type="Pfam" id="PF00694"/>
    </source>
</evidence>
<dbReference type="InterPro" id="IPR036008">
    <property type="entry name" value="Aconitase_4Fe-4S_dom"/>
</dbReference>
<keyword evidence="1" id="KW-0479">Metal-binding</keyword>
<dbReference type="PRINTS" id="PR00415">
    <property type="entry name" value="ACONITASE"/>
</dbReference>
<reference evidence="6 7" key="1">
    <citation type="submission" date="2019-08" db="EMBL/GenBank/DDBJ databases">
        <title>Complete genome sequence of Thermosulfurimonas marina SU872T, an anaerobic thermophilic chemolithoautotrophic bacterium isolated from a shallow marine hydrothermal vent.</title>
        <authorList>
            <person name="Allioux M."/>
            <person name="Jebbar M."/>
            <person name="Slobodkina G."/>
            <person name="Slobodkin A."/>
            <person name="Moalic Y."/>
            <person name="Frolova A."/>
            <person name="Shao Z."/>
            <person name="Alain K."/>
        </authorList>
    </citation>
    <scope>NUCLEOTIDE SEQUENCE [LARGE SCALE GENOMIC DNA]</scope>
    <source>
        <strain evidence="6 7">SU872</strain>
    </source>
</reference>
<feature type="domain" description="Aconitase/3-isopropylmalate dehydratase large subunit alpha/beta/alpha" evidence="4">
    <location>
        <begin position="7"/>
        <end position="283"/>
    </location>
</feature>
<dbReference type="InterPro" id="IPR050926">
    <property type="entry name" value="Aconitase/IPM_isomerase"/>
</dbReference>
<dbReference type="EMBL" id="CP042909">
    <property type="protein sequence ID" value="QJA05601.1"/>
    <property type="molecule type" value="Genomic_DNA"/>
</dbReference>
<keyword evidence="6" id="KW-0456">Lyase</keyword>
<dbReference type="NCBIfam" id="NF005558">
    <property type="entry name" value="PRK07229.1"/>
    <property type="match status" value="1"/>
</dbReference>
<keyword evidence="2" id="KW-0408">Iron</keyword>
<feature type="domain" description="Aconitase A/isopropylmalate dehydratase small subunit swivel" evidence="5">
    <location>
        <begin position="510"/>
        <end position="580"/>
    </location>
</feature>
<dbReference type="InterPro" id="IPR015931">
    <property type="entry name" value="Acnase/IPM_dHydase_lsu_aba_1/3"/>
</dbReference>
<dbReference type="InterPro" id="IPR001030">
    <property type="entry name" value="Acoase/IPM_deHydtase_lsu_aba"/>
</dbReference>
<dbReference type="GO" id="GO:0051539">
    <property type="term" value="F:4 iron, 4 sulfur cluster binding"/>
    <property type="evidence" value="ECO:0007669"/>
    <property type="project" value="TreeGrafter"/>
</dbReference>
<dbReference type="GO" id="GO:0005829">
    <property type="term" value="C:cytosol"/>
    <property type="evidence" value="ECO:0007669"/>
    <property type="project" value="TreeGrafter"/>
</dbReference>
<evidence type="ECO:0000259" key="4">
    <source>
        <dbReference type="Pfam" id="PF00330"/>
    </source>
</evidence>
<evidence type="ECO:0000313" key="6">
    <source>
        <dbReference type="EMBL" id="QJA05601.1"/>
    </source>
</evidence>
<name>A0A6H1WQY4_9BACT</name>
<dbReference type="Pfam" id="PF00694">
    <property type="entry name" value="Aconitase_C"/>
    <property type="match status" value="1"/>
</dbReference>
<evidence type="ECO:0000256" key="3">
    <source>
        <dbReference type="ARBA" id="ARBA00023014"/>
    </source>
</evidence>
<dbReference type="PANTHER" id="PTHR43160">
    <property type="entry name" value="ACONITATE HYDRATASE B"/>
    <property type="match status" value="1"/>
</dbReference>
<dbReference type="InterPro" id="IPR000573">
    <property type="entry name" value="AconitaseA/IPMdHydase_ssu_swvl"/>
</dbReference>
<evidence type="ECO:0000256" key="1">
    <source>
        <dbReference type="ARBA" id="ARBA00022723"/>
    </source>
</evidence>
<proteinExistence type="predicted"/>
<dbReference type="SUPFAM" id="SSF53732">
    <property type="entry name" value="Aconitase iron-sulfur domain"/>
    <property type="match status" value="1"/>
</dbReference>
<organism evidence="6 7">
    <name type="scientific">Thermosulfurimonas marina</name>
    <dbReference type="NCBI Taxonomy" id="2047767"/>
    <lineage>
        <taxon>Bacteria</taxon>
        <taxon>Pseudomonadati</taxon>
        <taxon>Thermodesulfobacteriota</taxon>
        <taxon>Thermodesulfobacteria</taxon>
        <taxon>Thermodesulfobacteriales</taxon>
        <taxon>Thermodesulfobacteriaceae</taxon>
        <taxon>Thermosulfurimonas</taxon>
    </lineage>
</organism>
<dbReference type="InterPro" id="IPR006250">
    <property type="entry name" value="Aconitase_put"/>
</dbReference>
<keyword evidence="7" id="KW-1185">Reference proteome</keyword>
<evidence type="ECO:0000256" key="2">
    <source>
        <dbReference type="ARBA" id="ARBA00023004"/>
    </source>
</evidence>
<dbReference type="Proteomes" id="UP000501253">
    <property type="component" value="Chromosome"/>
</dbReference>
<dbReference type="GO" id="GO:0006099">
    <property type="term" value="P:tricarboxylic acid cycle"/>
    <property type="evidence" value="ECO:0007669"/>
    <property type="project" value="TreeGrafter"/>
</dbReference>
<dbReference type="NCBIfam" id="TIGR01342">
    <property type="entry name" value="acon_putative"/>
    <property type="match status" value="1"/>
</dbReference>
<dbReference type="PANTHER" id="PTHR43160:SF3">
    <property type="entry name" value="ACONITATE HYDRATASE, MITOCHONDRIAL"/>
    <property type="match status" value="1"/>
</dbReference>
<accession>A0A6H1WQY4</accession>
<evidence type="ECO:0000313" key="7">
    <source>
        <dbReference type="Proteomes" id="UP000501253"/>
    </source>
</evidence>
<dbReference type="KEGG" id="tmai:FVE67_01775"/>
<dbReference type="SUPFAM" id="SSF52016">
    <property type="entry name" value="LeuD/IlvD-like"/>
    <property type="match status" value="1"/>
</dbReference>
<dbReference type="Gene3D" id="3.20.19.10">
    <property type="entry name" value="Aconitase, domain 4"/>
    <property type="match status" value="1"/>
</dbReference>
<protein>
    <submittedName>
        <fullName evidence="6">Aconitate hydratase</fullName>
        <ecNumber evidence="6">4.2.1.3</ecNumber>
    </submittedName>
</protein>
<dbReference type="GO" id="GO:0003994">
    <property type="term" value="F:aconitate hydratase activity"/>
    <property type="evidence" value="ECO:0007669"/>
    <property type="project" value="UniProtKB-EC"/>
</dbReference>